<evidence type="ECO:0000256" key="1">
    <source>
        <dbReference type="ARBA" id="ARBA00004613"/>
    </source>
</evidence>
<dbReference type="Pfam" id="PF24606">
    <property type="entry name" value="CEMIP_beta-hel"/>
    <property type="match status" value="1"/>
</dbReference>
<dbReference type="PROSITE" id="PS51484">
    <property type="entry name" value="G8"/>
    <property type="match status" value="1"/>
</dbReference>
<evidence type="ECO:0000256" key="4">
    <source>
        <dbReference type="SAM" id="MobiDB-lite"/>
    </source>
</evidence>
<dbReference type="PRINTS" id="PR00313">
    <property type="entry name" value="CABNDNGRPT"/>
</dbReference>
<dbReference type="Pfam" id="PF10162">
    <property type="entry name" value="G8"/>
    <property type="match status" value="1"/>
</dbReference>
<dbReference type="InterPro" id="IPR055401">
    <property type="entry name" value="CEMIP_beta-hel_dom"/>
</dbReference>
<keyword evidence="7" id="KW-1185">Reference proteome</keyword>
<dbReference type="InterPro" id="IPR019316">
    <property type="entry name" value="G8_domain"/>
</dbReference>
<sequence length="1660" mass="173493">MARLTTLLQSILNLLGLRSPRSATSLPDSKRSLDIETLEERRLLSTNQLYWNPVNSKITIIGSELADTAVVSEAVAGEIHVSYQLAGEELKATFDKAVVSSIVFYGKGGDDSFSNSTDLSVVAFGDLGNDTLQGGSANDRLYGGLGADRLLGGSGDDSLYGAEGNDELHGEEGDDYLLAGSGDDILLGHDGVDSLIGGSGNDHLEGGQGSDRMWGSEGSDVLLGNEGVDLLFGEAGEDTLFGGSENDELRGGTDDDHLYGGKGADYLAGESGEDLLSGDDGNDALYGGSGDDQLAGGEGNDILYGSTGDDKLFGDNGEDRLYGELGSDELSGGIGNDQLKGGEGNDYLIGEAGDDYLSGAEGNDVLYGHAGNDTLVAGAGDDKLVGFEGDDLLYGNAGDDRIFGNEGKDRLYGDTGHDTLIGAGDDDHLEGGEGNDYLAGGEGNDYLVGGDGDDGLYGHAGNDSLYAGPGNDKLVGYEGDDLLYGSVGDDLLLGDAGKDRLFGEAGHDTLIGAGDDDHLEGGEGNDYLAGGEGNDYLVGGDGDDGLYGHAGNDSLYAGPGNDKLVGYEGDDLLYGSVGDDLLLGDAGKDRLFGEAGRDRLIGAEDDDYLVGGEDNDYLAGGEGDDYLVGGDGDDSLYGHAGNDSLYAGPGNDKLVGYEGDDLLHGNAGDDTLFGNEDDDRLYGEEGRDALGGGAGNDMLVGGEDDDTLYGNQGDDVLNGSAGNDLLQGDAGQDQLRGGTGQDSLAGGLGNDDLRGGEGNDLLIGDQGHDLLDGEEGDDLLSGGQGNDELLGGAGKDVLIGGTGLDKLTGSAGEDLLVGSDVAHDLAALNGLQQQWADSSPYESRIAAIQSAGSANALQLQVNVLDDHVADEILGGGDRDWIVLPGILPIYDPLASTSGHSHSAHDHSTTPGGHHHYSTESIVDYVPVVEGFALIDSLDHLRDIAPDESLHTLIPHARDASKQEEHLSLFELVRYDEVTHTALADGDWSDSSIWEDGVAPQPGARVLIPVGVEVQVDQVIGAELETVRVDGTLSFATDEDTQLKVDTMIVSEVGRLEIGTADTPIFHDVTAQLTFTDRGAIDRSWDPYGISRGLITHGSVEIHGAETTSHLLTSGALAAGATTLQLESVPTGWNLGDQIVIAGTSSEADESEQRTITAIVGSTIAFAPLDFDHALPTPSGQVHVANLTRNIVISSDADEIARRGHVMFMHNRDVNVSYATFDKLGRTNKLISVNDSEVDENWDLVAGTGTNNRARYAIHFHRNGTVADSAPAVVHGSVVTDNAGWGYVNHSSYVNFTENVAYDVTGAAFTTEVGDEIGSFARNIAISTSGTGEDPDSRQRLQDFGHGGDGFWFQGAGISVVDNVASGSQGSAFFFYTRGFGFGGQRAHFPTASLVDPSIADGQNSILADHVPVVAFHGNQGYSSAAGLTVRYHLRDATHDVQSVFSDSQFYNNTVGVNLPYTNQTVLRNLTIVNDVGKFEDTGVQSNFVTKSIVYDSLHVAGYYHGIRVARGGDSVVNNGYFEAITAIHIKPAASENRKIVIQGSPIFAKPAPELLGNINQHEVVVGFSVVANHGSISHLFASNSVTLNYGSFDNQRVYFNTQLPNAIPFPESAAHIPEEYIGLTTAQLRTNFGKTIAGEIAPDDTVTLPQILGVVGLPGA</sequence>
<feature type="region of interest" description="Disordered" evidence="4">
    <location>
        <begin position="197"/>
        <end position="219"/>
    </location>
</feature>
<dbReference type="PANTHER" id="PTHR38340:SF1">
    <property type="entry name" value="S-LAYER PROTEIN"/>
    <property type="match status" value="1"/>
</dbReference>
<dbReference type="SUPFAM" id="SSF51120">
    <property type="entry name" value="beta-Roll"/>
    <property type="match status" value="5"/>
</dbReference>
<dbReference type="PROSITE" id="PS00330">
    <property type="entry name" value="HEMOLYSIN_CALCIUM"/>
    <property type="match status" value="9"/>
</dbReference>
<evidence type="ECO:0000256" key="3">
    <source>
        <dbReference type="ARBA" id="ARBA00023180"/>
    </source>
</evidence>
<dbReference type="RefSeq" id="WP_145063126.1">
    <property type="nucleotide sequence ID" value="NZ_CP036263.1"/>
</dbReference>
<dbReference type="Proteomes" id="UP000319852">
    <property type="component" value="Chromosome"/>
</dbReference>
<evidence type="ECO:0000313" key="6">
    <source>
        <dbReference type="EMBL" id="QDT01147.1"/>
    </source>
</evidence>
<feature type="region of interest" description="Disordered" evidence="4">
    <location>
        <begin position="239"/>
        <end position="263"/>
    </location>
</feature>
<feature type="domain" description="G8" evidence="5">
    <location>
        <begin position="991"/>
        <end position="1118"/>
    </location>
</feature>
<organism evidence="6 7">
    <name type="scientific">Adhaeretor mobilis</name>
    <dbReference type="NCBI Taxonomy" id="1930276"/>
    <lineage>
        <taxon>Bacteria</taxon>
        <taxon>Pseudomonadati</taxon>
        <taxon>Planctomycetota</taxon>
        <taxon>Planctomycetia</taxon>
        <taxon>Pirellulales</taxon>
        <taxon>Lacipirellulaceae</taxon>
        <taxon>Adhaeretor</taxon>
    </lineage>
</organism>
<dbReference type="EMBL" id="CP036263">
    <property type="protein sequence ID" value="QDT01147.1"/>
    <property type="molecule type" value="Genomic_DNA"/>
</dbReference>
<dbReference type="PANTHER" id="PTHR38340">
    <property type="entry name" value="S-LAYER PROTEIN"/>
    <property type="match status" value="1"/>
</dbReference>
<dbReference type="InterPro" id="IPR001343">
    <property type="entry name" value="Hemolysn_Ca-bd"/>
</dbReference>
<feature type="compositionally biased region" description="Basic and acidic residues" evidence="4">
    <location>
        <begin position="247"/>
        <end position="259"/>
    </location>
</feature>
<reference evidence="6 7" key="1">
    <citation type="submission" date="2019-02" db="EMBL/GenBank/DDBJ databases">
        <title>Deep-cultivation of Planctomycetes and their phenomic and genomic characterization uncovers novel biology.</title>
        <authorList>
            <person name="Wiegand S."/>
            <person name="Jogler M."/>
            <person name="Boedeker C."/>
            <person name="Pinto D."/>
            <person name="Vollmers J."/>
            <person name="Rivas-Marin E."/>
            <person name="Kohn T."/>
            <person name="Peeters S.H."/>
            <person name="Heuer A."/>
            <person name="Rast P."/>
            <person name="Oberbeckmann S."/>
            <person name="Bunk B."/>
            <person name="Jeske O."/>
            <person name="Meyerdierks A."/>
            <person name="Storesund J.E."/>
            <person name="Kallscheuer N."/>
            <person name="Luecker S."/>
            <person name="Lage O.M."/>
            <person name="Pohl T."/>
            <person name="Merkel B.J."/>
            <person name="Hornburger P."/>
            <person name="Mueller R.-W."/>
            <person name="Bruemmer F."/>
            <person name="Labrenz M."/>
            <person name="Spormann A.M."/>
            <person name="Op den Camp H."/>
            <person name="Overmann J."/>
            <person name="Amann R."/>
            <person name="Jetten M.S.M."/>
            <person name="Mascher T."/>
            <person name="Medema M.H."/>
            <person name="Devos D.P."/>
            <person name="Kaster A.-K."/>
            <person name="Ovreas L."/>
            <person name="Rohde M."/>
            <person name="Galperin M.Y."/>
            <person name="Jogler C."/>
        </authorList>
    </citation>
    <scope>NUCLEOTIDE SEQUENCE [LARGE SCALE GENOMIC DNA]</scope>
    <source>
        <strain evidence="6 7">HG15A2</strain>
    </source>
</reference>
<feature type="region of interest" description="Disordered" evidence="4">
    <location>
        <begin position="683"/>
        <end position="751"/>
    </location>
</feature>
<dbReference type="InterPro" id="IPR011049">
    <property type="entry name" value="Serralysin-like_metalloprot_C"/>
</dbReference>
<gene>
    <name evidence="6" type="primary">cya_3</name>
    <name evidence="6" type="ORF">HG15A2_44890</name>
</gene>
<protein>
    <submittedName>
        <fullName evidence="6">Bifunctional hemolysin/adenylate cyclase</fullName>
    </submittedName>
</protein>
<dbReference type="GO" id="GO:0005576">
    <property type="term" value="C:extracellular region"/>
    <property type="evidence" value="ECO:0007669"/>
    <property type="project" value="UniProtKB-SubCell"/>
</dbReference>
<dbReference type="InterPro" id="IPR050557">
    <property type="entry name" value="RTX_toxin/Mannuronan_C5-epim"/>
</dbReference>
<dbReference type="InterPro" id="IPR018511">
    <property type="entry name" value="Hemolysin-typ_Ca-bd_CS"/>
</dbReference>
<dbReference type="KEGG" id="amob:HG15A2_44890"/>
<dbReference type="SMART" id="SM01225">
    <property type="entry name" value="G8"/>
    <property type="match status" value="1"/>
</dbReference>
<dbReference type="Gene3D" id="2.150.10.10">
    <property type="entry name" value="Serralysin-like metalloprotease, C-terminal"/>
    <property type="match status" value="11"/>
</dbReference>
<keyword evidence="3" id="KW-0325">Glycoprotein</keyword>
<proteinExistence type="predicted"/>
<evidence type="ECO:0000259" key="5">
    <source>
        <dbReference type="PROSITE" id="PS51484"/>
    </source>
</evidence>
<name>A0A517N1Y3_9BACT</name>
<keyword evidence="2" id="KW-0964">Secreted</keyword>
<dbReference type="GO" id="GO:0005509">
    <property type="term" value="F:calcium ion binding"/>
    <property type="evidence" value="ECO:0007669"/>
    <property type="project" value="InterPro"/>
</dbReference>
<dbReference type="Pfam" id="PF00353">
    <property type="entry name" value="HemolysinCabind"/>
    <property type="match status" value="16"/>
</dbReference>
<accession>A0A517N1Y3</accession>
<comment type="subcellular location">
    <subcellularLocation>
        <location evidence="1">Secreted</location>
    </subcellularLocation>
</comment>
<evidence type="ECO:0000256" key="2">
    <source>
        <dbReference type="ARBA" id="ARBA00022525"/>
    </source>
</evidence>
<evidence type="ECO:0000313" key="7">
    <source>
        <dbReference type="Proteomes" id="UP000319852"/>
    </source>
</evidence>
<dbReference type="OrthoDB" id="227223at2"/>